<keyword evidence="9 10" id="KW-0472">Membrane</keyword>
<dbReference type="Gene3D" id="3.30.1360.200">
    <property type="match status" value="1"/>
</dbReference>
<feature type="transmembrane region" description="Helical" evidence="10">
    <location>
        <begin position="491"/>
        <end position="511"/>
    </location>
</feature>
<feature type="transmembrane region" description="Helical" evidence="10">
    <location>
        <begin position="441"/>
        <end position="460"/>
    </location>
</feature>
<evidence type="ECO:0000259" key="13">
    <source>
        <dbReference type="Pfam" id="PF21760"/>
    </source>
</evidence>
<dbReference type="FunFam" id="3.30.1360.200:FF:000002">
    <property type="entry name" value="Preprotein translocase subunit SecD"/>
    <property type="match status" value="1"/>
</dbReference>
<dbReference type="Gene3D" id="1.20.1640.10">
    <property type="entry name" value="Multidrug efflux transporter AcrB transmembrane domain"/>
    <property type="match status" value="1"/>
</dbReference>
<keyword evidence="4 10" id="KW-0997">Cell inner membrane</keyword>
<feature type="domain" description="SecDF P1 head subdomain" evidence="14">
    <location>
        <begin position="310"/>
        <end position="419"/>
    </location>
</feature>
<evidence type="ECO:0000256" key="8">
    <source>
        <dbReference type="ARBA" id="ARBA00023010"/>
    </source>
</evidence>
<dbReference type="Pfam" id="PF21760">
    <property type="entry name" value="SecD_1st"/>
    <property type="match status" value="1"/>
</dbReference>
<evidence type="ECO:0000259" key="14">
    <source>
        <dbReference type="Pfam" id="PF22599"/>
    </source>
</evidence>
<feature type="transmembrane region" description="Helical" evidence="10">
    <location>
        <begin position="465"/>
        <end position="485"/>
    </location>
</feature>
<dbReference type="GO" id="GO:0015450">
    <property type="term" value="F:protein-transporting ATPase activity"/>
    <property type="evidence" value="ECO:0007669"/>
    <property type="project" value="InterPro"/>
</dbReference>
<name>A0A0U1RHZ5_NEIMA</name>
<evidence type="ECO:0000313" key="15">
    <source>
        <dbReference type="EMBL" id="CAM08055.1"/>
    </source>
</evidence>
<protein>
    <recommendedName>
        <fullName evidence="10">Protein translocase subunit SecD</fullName>
    </recommendedName>
</protein>
<dbReference type="Pfam" id="PF07549">
    <property type="entry name" value="Sec_GG"/>
    <property type="match status" value="1"/>
</dbReference>
<organism evidence="15 16">
    <name type="scientific">Neisseria meningitidis serogroup A / serotype 4A (strain DSM 15465 / Z2491)</name>
    <dbReference type="NCBI Taxonomy" id="122587"/>
    <lineage>
        <taxon>Bacteria</taxon>
        <taxon>Pseudomonadati</taxon>
        <taxon>Pseudomonadota</taxon>
        <taxon>Betaproteobacteria</taxon>
        <taxon>Neisseriales</taxon>
        <taxon>Neisseriaceae</taxon>
        <taxon>Neisseria</taxon>
    </lineage>
</organism>
<dbReference type="FunFam" id="3.30.70.3400:FF:000003">
    <property type="entry name" value="Preprotein translocase subunit SecD"/>
    <property type="match status" value="1"/>
</dbReference>
<evidence type="ECO:0000256" key="4">
    <source>
        <dbReference type="ARBA" id="ARBA00022519"/>
    </source>
</evidence>
<dbReference type="SUPFAM" id="SSF82866">
    <property type="entry name" value="Multidrug efflux transporter AcrB transmembrane domain"/>
    <property type="match status" value="1"/>
</dbReference>
<evidence type="ECO:0000259" key="11">
    <source>
        <dbReference type="Pfam" id="PF02355"/>
    </source>
</evidence>
<dbReference type="InterPro" id="IPR048634">
    <property type="entry name" value="SecD_SecF_C"/>
</dbReference>
<gene>
    <name evidence="10" type="primary">secD</name>
    <name evidence="15" type="ordered locus">NMA0812</name>
</gene>
<dbReference type="InterPro" id="IPR055344">
    <property type="entry name" value="SecD_SecF_C_bact"/>
</dbReference>
<keyword evidence="8 10" id="KW-0811">Translocation</keyword>
<keyword evidence="2 10" id="KW-0813">Transport</keyword>
<keyword evidence="7 10" id="KW-1133">Transmembrane helix</keyword>
<evidence type="ECO:0000259" key="12">
    <source>
        <dbReference type="Pfam" id="PF13721"/>
    </source>
</evidence>
<comment type="subunit">
    <text evidence="10">Forms a complex with SecF. Part of the essential Sec protein translocation apparatus which comprises SecA, SecYEG and auxiliary proteins SecDF-YajC and YidC.</text>
</comment>
<dbReference type="InterPro" id="IPR027398">
    <property type="entry name" value="SecD-TM"/>
</dbReference>
<dbReference type="Pfam" id="PF13721">
    <property type="entry name" value="SecD-TM1"/>
    <property type="match status" value="1"/>
</dbReference>
<dbReference type="PANTHER" id="PTHR30081">
    <property type="entry name" value="PROTEIN-EXPORT MEMBRANE PROTEIN SEC"/>
    <property type="match status" value="1"/>
</dbReference>
<feature type="transmembrane region" description="Helical" evidence="10">
    <location>
        <begin position="564"/>
        <end position="588"/>
    </location>
</feature>
<evidence type="ECO:0000256" key="3">
    <source>
        <dbReference type="ARBA" id="ARBA00022475"/>
    </source>
</evidence>
<dbReference type="GO" id="GO:0065002">
    <property type="term" value="P:intracellular protein transmembrane transport"/>
    <property type="evidence" value="ECO:0007669"/>
    <property type="project" value="UniProtKB-UniRule"/>
</dbReference>
<evidence type="ECO:0000256" key="1">
    <source>
        <dbReference type="ARBA" id="ARBA00004651"/>
    </source>
</evidence>
<feature type="transmembrane region" description="Helical" evidence="10">
    <location>
        <begin position="536"/>
        <end position="558"/>
    </location>
</feature>
<keyword evidence="6 10" id="KW-0653">Protein transport</keyword>
<dbReference type="InterPro" id="IPR048631">
    <property type="entry name" value="SecD_1st"/>
</dbReference>
<feature type="domain" description="Protein export membrane protein SecD/SecF C-terminal" evidence="11">
    <location>
        <begin position="421"/>
        <end position="591"/>
    </location>
</feature>
<evidence type="ECO:0000256" key="6">
    <source>
        <dbReference type="ARBA" id="ARBA00022927"/>
    </source>
</evidence>
<evidence type="ECO:0000256" key="5">
    <source>
        <dbReference type="ARBA" id="ARBA00022692"/>
    </source>
</evidence>
<comment type="similarity">
    <text evidence="10">Belongs to the SecD/SecF family. SecD subfamily.</text>
</comment>
<dbReference type="AlphaFoldDB" id="A0A0U1RHZ5"/>
<comment type="function">
    <text evidence="10">Part of the Sec protein translocase complex. Interacts with the SecYEG preprotein conducting channel. SecDF uses the proton motive force (PMF) to complete protein translocation after the ATP-dependent function of SecA.</text>
</comment>
<sequence length="618" mass="66888">MMNRYPLWKYLLIVFTIAVAAVYSLPNLFGETPAVQVSTNRQAIIINEQTQFKVDAALQNAGIQTDGMFVVDNSLKVRFKDTETQLKARDVIENTLGEGYITALNLLADSPEWMAKIKANPMFLGLDLRGGVHFTMQVDMKAAMQKTFERYSGDIRRELRREKIRSGTVRQAGNSLTVPLQDAGDVQKALPQLRKLFPEATLNSDGSNIVLTLSEEAVNKVRSDAVKQNITTLHNRVNELGVAEPVIQQSGADRIVVQLPGVQDTAKAKDIIGRTATLELRMVEDDPAKLREALEGNVPSGYELLSSGGDRPETLLISKQVELTGDNINDAQPSFDQMGAPAVSLSLDSAGGSIFGELTAANVGKRMAMVLIDQGKSEVVTAPVIRTAITGGRVEISGSMTTAEANDTSLLLRAGSLAAPMQIVEERTIGPSLGKENIEKGFHSTLWGFAIVAAFMVVYYRLMGFFSTIALSANILFLIGILSAMQATLTLPGMAALALTLGMAIDSNVLINERIREELRAGVPPQQAINLGFQHAWATIVDSNLTSLIAGIALLVFGSGPVRGFAVVHCLGILTSMYSSVVVFRALVNLWYGRRRKLQNISIGSVWKPKAEMAGGKE</sequence>
<dbReference type="KEGG" id="nma:NMA0812"/>
<dbReference type="HAMAP" id="MF_01463_B">
    <property type="entry name" value="SecD_B"/>
    <property type="match status" value="1"/>
</dbReference>
<dbReference type="Proteomes" id="UP000000626">
    <property type="component" value="Chromosome"/>
</dbReference>
<feature type="domain" description="SecD export protein N-terminal TM" evidence="12">
    <location>
        <begin position="2"/>
        <end position="104"/>
    </location>
</feature>
<dbReference type="EMBL" id="AL157959">
    <property type="protein sequence ID" value="CAM08055.1"/>
    <property type="molecule type" value="Genomic_DNA"/>
</dbReference>
<evidence type="ECO:0000256" key="9">
    <source>
        <dbReference type="ARBA" id="ARBA00023136"/>
    </source>
</evidence>
<dbReference type="FunFam" id="1.20.1640.10:FF:000004">
    <property type="entry name" value="Protein translocase subunit SecD"/>
    <property type="match status" value="1"/>
</dbReference>
<dbReference type="EnsemblBacteria" id="CAM08055">
    <property type="protein sequence ID" value="CAM08055"/>
    <property type="gene ID" value="NMA0812"/>
</dbReference>
<evidence type="ECO:0000256" key="7">
    <source>
        <dbReference type="ARBA" id="ARBA00022989"/>
    </source>
</evidence>
<accession>A0A0U1RHZ5</accession>
<dbReference type="InterPro" id="IPR022813">
    <property type="entry name" value="SecD/SecF_arch_bac"/>
</dbReference>
<feature type="domain" description="Protein translocase subunit SecDF P1" evidence="13">
    <location>
        <begin position="226"/>
        <end position="285"/>
    </location>
</feature>
<dbReference type="GO" id="GO:0005886">
    <property type="term" value="C:plasma membrane"/>
    <property type="evidence" value="ECO:0007669"/>
    <property type="project" value="UniProtKB-SubCell"/>
</dbReference>
<dbReference type="GO" id="GO:0006605">
    <property type="term" value="P:protein targeting"/>
    <property type="evidence" value="ECO:0007669"/>
    <property type="project" value="UniProtKB-UniRule"/>
</dbReference>
<dbReference type="InterPro" id="IPR022646">
    <property type="entry name" value="SecD/SecF_CS"/>
</dbReference>
<comment type="caution">
    <text evidence="10">Lacks conserved residue(s) required for the propagation of feature annotation.</text>
</comment>
<dbReference type="Pfam" id="PF02355">
    <property type="entry name" value="SecD_SecF_C"/>
    <property type="match status" value="1"/>
</dbReference>
<comment type="subcellular location">
    <subcellularLocation>
        <location evidence="10">Cell inner membrane</location>
        <topology evidence="10">Multi-pass membrane protein</topology>
    </subcellularLocation>
    <subcellularLocation>
        <location evidence="1">Cell membrane</location>
        <topology evidence="1">Multi-pass membrane protein</topology>
    </subcellularLocation>
</comment>
<dbReference type="InterPro" id="IPR005791">
    <property type="entry name" value="SecD"/>
</dbReference>
<dbReference type="InterPro" id="IPR054384">
    <property type="entry name" value="SecDF_P1_head"/>
</dbReference>
<keyword evidence="3 10" id="KW-1003">Cell membrane</keyword>
<dbReference type="NCBIfam" id="TIGR00916">
    <property type="entry name" value="2A0604s01"/>
    <property type="match status" value="1"/>
</dbReference>
<dbReference type="GO" id="GO:0043952">
    <property type="term" value="P:protein transport by the Sec complex"/>
    <property type="evidence" value="ECO:0007669"/>
    <property type="project" value="UniProtKB-UniRule"/>
</dbReference>
<dbReference type="Pfam" id="PF22599">
    <property type="entry name" value="SecDF_P1_head"/>
    <property type="match status" value="1"/>
</dbReference>
<evidence type="ECO:0000256" key="2">
    <source>
        <dbReference type="ARBA" id="ARBA00022448"/>
    </source>
</evidence>
<proteinExistence type="inferred from homology"/>
<dbReference type="NCBIfam" id="TIGR01129">
    <property type="entry name" value="secD"/>
    <property type="match status" value="1"/>
</dbReference>
<dbReference type="Gene3D" id="3.30.70.3400">
    <property type="match status" value="2"/>
</dbReference>
<keyword evidence="5 10" id="KW-0812">Transmembrane</keyword>
<reference evidence="15 16" key="1">
    <citation type="journal article" date="2000" name="Nature">
        <title>Complete DNA sequence of a serogroup A strain of Neisseria meningitidis Z2491.</title>
        <authorList>
            <person name="Parkhill J."/>
            <person name="Achtman M."/>
            <person name="James K.D."/>
            <person name="Bentley S.D."/>
            <person name="Churcher C."/>
            <person name="Klee S.R."/>
            <person name="Morelli G."/>
            <person name="Basham D."/>
            <person name="Brown D."/>
            <person name="Chillingworth T."/>
            <person name="Davies R.M."/>
            <person name="Davis P."/>
            <person name="Devlin K."/>
            <person name="Feltwell T."/>
            <person name="Hamlin N."/>
            <person name="Holroyd S."/>
            <person name="Jagels K."/>
            <person name="Leather S."/>
            <person name="Moule S."/>
            <person name="Mungall K."/>
            <person name="Quail M.A."/>
            <person name="Rajandream M.A."/>
            <person name="Rutherford K.M."/>
            <person name="Simmonds M."/>
            <person name="Skelton J."/>
            <person name="Whitehead S."/>
            <person name="Spratt B.G."/>
            <person name="Barrell B.G."/>
        </authorList>
    </citation>
    <scope>NUCLEOTIDE SEQUENCE [LARGE SCALE GENOMIC DNA]</scope>
    <source>
        <strain evidence="16">DSM 15465 / Z2491</strain>
    </source>
</reference>
<dbReference type="PANTHER" id="PTHR30081:SF1">
    <property type="entry name" value="PROTEIN TRANSLOCASE SUBUNIT SECD"/>
    <property type="match status" value="1"/>
</dbReference>
<evidence type="ECO:0000256" key="10">
    <source>
        <dbReference type="HAMAP-Rule" id="MF_01463"/>
    </source>
</evidence>
<evidence type="ECO:0000313" key="16">
    <source>
        <dbReference type="Proteomes" id="UP000000626"/>
    </source>
</evidence>
<dbReference type="HOGENOM" id="CLU_007894_4_3_4"/>